<dbReference type="Pfam" id="PF07679">
    <property type="entry name" value="I-set"/>
    <property type="match status" value="9"/>
</dbReference>
<gene>
    <name evidence="9" type="primary">Cbn-ketn-1</name>
    <name evidence="9" type="ORF">CAEBREN_12128</name>
</gene>
<evidence type="ECO:0000256" key="5">
    <source>
        <dbReference type="ARBA" id="ARBA00023157"/>
    </source>
</evidence>
<feature type="domain" description="Ig-like" evidence="8">
    <location>
        <begin position="471"/>
        <end position="561"/>
    </location>
</feature>
<feature type="domain" description="Ig-like" evidence="8">
    <location>
        <begin position="1116"/>
        <end position="1204"/>
    </location>
</feature>
<evidence type="ECO:0000313" key="9">
    <source>
        <dbReference type="EMBL" id="EGT31730.1"/>
    </source>
</evidence>
<dbReference type="FunFam" id="2.60.40.10:FF:000962">
    <property type="entry name" value="titin isoform X1"/>
    <property type="match status" value="1"/>
</dbReference>
<dbReference type="FunFam" id="2.60.40.10:FF:000714">
    <property type="entry name" value="Titin novex-3"/>
    <property type="match status" value="1"/>
</dbReference>
<evidence type="ECO:0000256" key="6">
    <source>
        <dbReference type="ARBA" id="ARBA00023319"/>
    </source>
</evidence>
<accession>G0PK56</accession>
<evidence type="ECO:0000313" key="10">
    <source>
        <dbReference type="Proteomes" id="UP000008068"/>
    </source>
</evidence>
<feature type="domain" description="Ig-like" evidence="8">
    <location>
        <begin position="24"/>
        <end position="114"/>
    </location>
</feature>
<evidence type="ECO:0000256" key="3">
    <source>
        <dbReference type="ARBA" id="ARBA00022737"/>
    </source>
</evidence>
<dbReference type="EMBL" id="GL380810">
    <property type="protein sequence ID" value="EGT31730.1"/>
    <property type="molecule type" value="Genomic_DNA"/>
</dbReference>
<dbReference type="PROSITE" id="PS50835">
    <property type="entry name" value="IG_LIKE"/>
    <property type="match status" value="9"/>
</dbReference>
<dbReference type="FunFam" id="2.60.40.10:FF:001977">
    <property type="entry name" value="KETtiN (Drosophila actin-binding) homolog"/>
    <property type="match status" value="1"/>
</dbReference>
<feature type="compositionally biased region" description="Basic and acidic residues" evidence="7">
    <location>
        <begin position="824"/>
        <end position="838"/>
    </location>
</feature>
<dbReference type="PANTHER" id="PTHR47633:SF4">
    <property type="entry name" value="MYOPALLADIN ISOFORM X1"/>
    <property type="match status" value="1"/>
</dbReference>
<dbReference type="SMART" id="SM00409">
    <property type="entry name" value="IG"/>
    <property type="match status" value="9"/>
</dbReference>
<dbReference type="InParanoid" id="G0PK56"/>
<feature type="domain" description="Ig-like" evidence="8">
    <location>
        <begin position="1017"/>
        <end position="1105"/>
    </location>
</feature>
<keyword evidence="5" id="KW-1015">Disulfide bond</keyword>
<dbReference type="GO" id="GO:0031674">
    <property type="term" value="C:I band"/>
    <property type="evidence" value="ECO:0007669"/>
    <property type="project" value="UniProtKB-ARBA"/>
</dbReference>
<sequence length="1434" mass="159220">MRELEQDRRQGIAEVEDRTCDAAPKFLNDIPDIQLNEHENIHVDLRVTPVNDPTMVIEWFVNGRPLLTGSRVKTLNEFGFIALDIKGAIAEDSGTYSVKASNLLGEAIRQCVITVIPAGQIMSDTQHQESLGKINYLENLNKYGRVEIEDKGPDGPPVFVVPLQGDLGDIEEGEPIHLECQVNPINDNSLKITWLRDGQPIPHGHRFRTFYDFGFVSLDILGFYAQDAGTYTCLAQNALGQAETVTTIRCAPKDAILGAVQHPRSYARIQEIEAPKPPPQEVPDLPYQPPAFVKQLGPAIQCMEGDNVYLEAQVTPTDDNSLTYEWLVNGQPLMKAHRFVLSQDFGYIALNILYCYPEDNGTYTLVVRNRAGEAQSSVDINCGHTGANFTDSFHPNSLGRIAELEAPIQRAEPLPDKEKELPKIVKALPPTIDSVHESQTLHLEAQVTPIDDNTLRLTANDIYNESDKRAPEFRTQLQNIGVLEGEFCRFETQVAPINDPYLKVEWFKDKKPVLLGHRFRSTLDFGFACLDLLYALPDDTGEYHCVATNRHGQAMISAKLACQGASHVITDSQMPQGLRVSSVKKDNKNIYWSEQGGQAQPKQKQPPQFTIPLRNLQVTENQPARFECAVTGYPRPKVTWFINGNQSLHGHRFKLNFDGLHYLTVSKSRISDAGEVVAIARNTEGETISTATLDIFQNDDFRQAKLKPANFKTSEELRERELQWQRDTLGSLGPAFEAAPKPDAQKLMHVERAQSPIEPLESQELIQKFTRPRDDQFYNKLSYVELQKPTFKGMELEPVNLKAGKVEKYQPPVEEMERVNLKAVPEKEQKETDWERPDWAGQDGASKLPGADEGRFKKLPTPPPELDVPARDQVKLKTAKPTRGKDLEAGERVKLKTEKAKIKEIQQKPEQPKEEPVVHKDTVQLKTQQLPKTGLKGDHFTVDREKDLKETPAVVKPLIEETRISNKVYLSVETADSYSQVQRVEYSPRSPRRERVIGFHMIRPQPTKIGASKQAPPTLSQQLKPLQGELGKAAKFTIEFTGAAPVKVTWLKDGKEIKSTFRSQITTTPTSSSLHIGRLENSHAGEYTVRLENAAGTVESLANLTVAPASATGKAPDFTARLNDLRIQQNGPAEFSCQIGGEPKPTIQWFKDGQPLPNDDRFQVVEEGGAYKLKFANIISTDAGIYEIVAKNGAGEARCKARLNVNLQKTGKGAEEGPRYEAPRFTSQIQPIVVDEGKGAQFSAKFSGFPDPTIRWYRNNEPVKHSDGYEISQSKGEALLRISAARNEDVAEYKVEASNPAGKASSVANLVLTPRSGRIAKSTISRGGSASYQSADKAAADAPHFLAKLSDISARQGHTVKFSAEVDGNPEPSVQWQFKGKPITASNNVKISRDGKRAILELARVTPDSAGEYQIVIRNDKGAATSQAKLTLSA</sequence>
<keyword evidence="10" id="KW-1185">Reference proteome</keyword>
<keyword evidence="2" id="KW-0963">Cytoplasm</keyword>
<feature type="domain" description="Ig-like" evidence="8">
    <location>
        <begin position="290"/>
        <end position="381"/>
    </location>
</feature>
<organism evidence="10">
    <name type="scientific">Caenorhabditis brenneri</name>
    <name type="common">Nematode worm</name>
    <dbReference type="NCBI Taxonomy" id="135651"/>
    <lineage>
        <taxon>Eukaryota</taxon>
        <taxon>Metazoa</taxon>
        <taxon>Ecdysozoa</taxon>
        <taxon>Nematoda</taxon>
        <taxon>Chromadorea</taxon>
        <taxon>Rhabditida</taxon>
        <taxon>Rhabditina</taxon>
        <taxon>Rhabditomorpha</taxon>
        <taxon>Rhabditoidea</taxon>
        <taxon>Rhabditidae</taxon>
        <taxon>Peloderinae</taxon>
        <taxon>Caenorhabditis</taxon>
    </lineage>
</organism>
<dbReference type="OrthoDB" id="5847945at2759"/>
<feature type="domain" description="Ig-like" evidence="8">
    <location>
        <begin position="607"/>
        <end position="694"/>
    </location>
</feature>
<protein>
    <submittedName>
        <fullName evidence="9">CBN-KETN-1 protein</fullName>
    </submittedName>
</protein>
<dbReference type="InterPro" id="IPR013783">
    <property type="entry name" value="Ig-like_fold"/>
</dbReference>
<feature type="region of interest" description="Disordered" evidence="7">
    <location>
        <begin position="824"/>
        <end position="868"/>
    </location>
</feature>
<dbReference type="FunFam" id="2.60.40.10:FF:001721">
    <property type="entry name" value="KETtiN (Drosophila actin-binding) homolog"/>
    <property type="match status" value="1"/>
</dbReference>
<evidence type="ECO:0000259" key="8">
    <source>
        <dbReference type="PROSITE" id="PS50835"/>
    </source>
</evidence>
<comment type="subcellular location">
    <subcellularLocation>
        <location evidence="1">Cytoplasm</location>
    </subcellularLocation>
</comment>
<keyword evidence="3" id="KW-0677">Repeat</keyword>
<dbReference type="HOGENOM" id="CLU_255550_0_0_1"/>
<dbReference type="FunFam" id="2.60.40.10:FF:000119">
    <property type="entry name" value="Sallimus, isoform P"/>
    <property type="match status" value="2"/>
</dbReference>
<proteinExistence type="predicted"/>
<dbReference type="InterPro" id="IPR036179">
    <property type="entry name" value="Ig-like_dom_sf"/>
</dbReference>
<dbReference type="Proteomes" id="UP000008068">
    <property type="component" value="Unassembled WGS sequence"/>
</dbReference>
<dbReference type="CDD" id="cd00096">
    <property type="entry name" value="Ig"/>
    <property type="match status" value="1"/>
</dbReference>
<dbReference type="eggNOG" id="KOG0613">
    <property type="taxonomic scope" value="Eukaryota"/>
</dbReference>
<keyword evidence="4" id="KW-0175">Coiled coil</keyword>
<dbReference type="SMART" id="SM00408">
    <property type="entry name" value="IGc2"/>
    <property type="match status" value="6"/>
</dbReference>
<evidence type="ECO:0000256" key="4">
    <source>
        <dbReference type="ARBA" id="ARBA00023054"/>
    </source>
</evidence>
<evidence type="ECO:0000256" key="2">
    <source>
        <dbReference type="ARBA" id="ARBA00022490"/>
    </source>
</evidence>
<dbReference type="InterPro" id="IPR003598">
    <property type="entry name" value="Ig_sub2"/>
</dbReference>
<dbReference type="Gene3D" id="2.60.40.10">
    <property type="entry name" value="Immunoglobulins"/>
    <property type="match status" value="9"/>
</dbReference>
<dbReference type="InterPro" id="IPR007110">
    <property type="entry name" value="Ig-like_dom"/>
</dbReference>
<evidence type="ECO:0000256" key="1">
    <source>
        <dbReference type="ARBA" id="ARBA00004496"/>
    </source>
</evidence>
<feature type="domain" description="Ig-like" evidence="8">
    <location>
        <begin position="1223"/>
        <end position="1313"/>
    </location>
</feature>
<reference evidence="10" key="1">
    <citation type="submission" date="2011-07" db="EMBL/GenBank/DDBJ databases">
        <authorList>
            <consortium name="Caenorhabditis brenneri Sequencing and Analysis Consortium"/>
            <person name="Wilson R.K."/>
        </authorList>
    </citation>
    <scope>NUCLEOTIDE SEQUENCE [LARGE SCALE GENOMIC DNA]</scope>
    <source>
        <strain evidence="10">PB2801</strain>
    </source>
</reference>
<dbReference type="InterPro" id="IPR013098">
    <property type="entry name" value="Ig_I-set"/>
</dbReference>
<dbReference type="FunFam" id="2.60.40.10:FF:000697">
    <property type="entry name" value="titin isoform X1"/>
    <property type="match status" value="1"/>
</dbReference>
<dbReference type="SUPFAM" id="SSF48726">
    <property type="entry name" value="Immunoglobulin"/>
    <property type="match status" value="9"/>
</dbReference>
<feature type="domain" description="Ig-like" evidence="8">
    <location>
        <begin position="156"/>
        <end position="246"/>
    </location>
</feature>
<dbReference type="FunFam" id="2.60.40.10:FF:001925">
    <property type="entry name" value="KETtiN (Drosophila actin-binding) homolog"/>
    <property type="match status" value="1"/>
</dbReference>
<evidence type="ECO:0000256" key="7">
    <source>
        <dbReference type="SAM" id="MobiDB-lite"/>
    </source>
</evidence>
<dbReference type="PANTHER" id="PTHR47633">
    <property type="entry name" value="IMMUNOGLOBULIN"/>
    <property type="match status" value="1"/>
</dbReference>
<name>G0PK56_CAEBE</name>
<dbReference type="InterPro" id="IPR003599">
    <property type="entry name" value="Ig_sub"/>
</dbReference>
<dbReference type="OMA" id="HICELVI"/>
<dbReference type="STRING" id="135651.G0PK56"/>
<feature type="domain" description="Ig-like" evidence="8">
    <location>
        <begin position="1343"/>
        <end position="1431"/>
    </location>
</feature>
<keyword evidence="6" id="KW-0393">Immunoglobulin domain</keyword>
<dbReference type="FunFam" id="2.60.40.10:FF:001936">
    <property type="entry name" value="KETtiN (Drosophila actin-binding) homolog"/>
    <property type="match status" value="1"/>
</dbReference>